<reference evidence="3 4" key="3">
    <citation type="submission" date="2018-11" db="EMBL/GenBank/DDBJ databases">
        <authorList>
            <consortium name="Pathogen Informatics"/>
        </authorList>
    </citation>
    <scope>NUCLEOTIDE SEQUENCE [LARGE SCALE GENOMIC DNA]</scope>
    <source>
        <strain evidence="3 4">NST_G2</strain>
    </source>
</reference>
<dbReference type="EMBL" id="UYSU01032427">
    <property type="protein sequence ID" value="VDL89481.1"/>
    <property type="molecule type" value="Genomic_DNA"/>
</dbReference>
<protein>
    <submittedName>
        <fullName evidence="5">SHSP domain-containing protein</fullName>
    </submittedName>
</protein>
<evidence type="ECO:0000313" key="3">
    <source>
        <dbReference type="EMBL" id="VDL89481.1"/>
    </source>
</evidence>
<evidence type="ECO:0000313" key="2">
    <source>
        <dbReference type="EMBL" id="JAP42002.1"/>
    </source>
</evidence>
<dbReference type="AlphaFoldDB" id="A0A0X3P1Z5"/>
<dbReference type="OrthoDB" id="6240321at2759"/>
<proteinExistence type="predicted"/>
<feature type="region of interest" description="Disordered" evidence="1">
    <location>
        <begin position="130"/>
        <end position="150"/>
    </location>
</feature>
<evidence type="ECO:0000256" key="1">
    <source>
        <dbReference type="SAM" id="MobiDB-lite"/>
    </source>
</evidence>
<evidence type="ECO:0000313" key="4">
    <source>
        <dbReference type="Proteomes" id="UP000275846"/>
    </source>
</evidence>
<reference evidence="5" key="2">
    <citation type="submission" date="2016-06" db="UniProtKB">
        <authorList>
            <consortium name="WormBaseParasite"/>
        </authorList>
    </citation>
    <scope>IDENTIFICATION</scope>
</reference>
<name>A0A0X3P1Z5_SCHSO</name>
<dbReference type="EMBL" id="GEEE01021223">
    <property type="protein sequence ID" value="JAP42002.1"/>
    <property type="molecule type" value="Transcribed_RNA"/>
</dbReference>
<sequence length="167" mass="18978">MNEFFDPIFDPVEQAMGFPCTRSFAFELLDSFFPESQQSPREEMIRSEARDFFSPSFRRDINLDIDQPRGLSTMESHTITRTFKSSTTGNDNYVEEIHVVSCPDGAVTKTVVTTQNNEEKKVVVRRLPTGEEEVVEHSSRPSNMSNSLPAPAPSQGVFSFLSRWFGR</sequence>
<organism evidence="2">
    <name type="scientific">Schistocephalus solidus</name>
    <name type="common">Tapeworm</name>
    <dbReference type="NCBI Taxonomy" id="70667"/>
    <lineage>
        <taxon>Eukaryota</taxon>
        <taxon>Metazoa</taxon>
        <taxon>Spiralia</taxon>
        <taxon>Lophotrochozoa</taxon>
        <taxon>Platyhelminthes</taxon>
        <taxon>Cestoda</taxon>
        <taxon>Eucestoda</taxon>
        <taxon>Diphyllobothriidea</taxon>
        <taxon>Diphyllobothriidae</taxon>
        <taxon>Schistocephalus</taxon>
    </lineage>
</organism>
<dbReference type="Proteomes" id="UP000275846">
    <property type="component" value="Unassembled WGS sequence"/>
</dbReference>
<dbReference type="WBParaSite" id="SSLN_0000319601-mRNA-1">
    <property type="protein sequence ID" value="SSLN_0000319601-mRNA-1"/>
    <property type="gene ID" value="SSLN_0000319601"/>
</dbReference>
<accession>A0A0X3P1Z5</accession>
<gene>
    <name evidence="3" type="ORF">SSLN_LOCUS3096</name>
    <name evidence="2" type="ORF">TR84109</name>
</gene>
<evidence type="ECO:0000313" key="5">
    <source>
        <dbReference type="WBParaSite" id="SSLN_0000319601-mRNA-1"/>
    </source>
</evidence>
<keyword evidence="4" id="KW-1185">Reference proteome</keyword>
<reference evidence="2" key="1">
    <citation type="submission" date="2016-01" db="EMBL/GenBank/DDBJ databases">
        <title>Reference transcriptome for the parasite Schistocephalus solidus: insights into the molecular evolution of parasitism.</title>
        <authorList>
            <person name="Hebert F.O."/>
            <person name="Grambauer S."/>
            <person name="Barber I."/>
            <person name="Landry C.R."/>
            <person name="Aubin-Horth N."/>
        </authorList>
    </citation>
    <scope>NUCLEOTIDE SEQUENCE</scope>
</reference>